<dbReference type="Pfam" id="PF01501">
    <property type="entry name" value="Glyco_transf_8"/>
    <property type="match status" value="1"/>
</dbReference>
<evidence type="ECO:0000256" key="14">
    <source>
        <dbReference type="ARBA" id="ARBA00023268"/>
    </source>
</evidence>
<dbReference type="AlphaFoldDB" id="A0A485PPR6"/>
<dbReference type="EMBL" id="CAAGRJ010037759">
    <property type="protein sequence ID" value="VFV45636.1"/>
    <property type="molecule type" value="Genomic_DNA"/>
</dbReference>
<organism evidence="21 22">
    <name type="scientific">Lynx pardinus</name>
    <name type="common">Iberian lynx</name>
    <name type="synonym">Felis pardina</name>
    <dbReference type="NCBI Taxonomy" id="191816"/>
    <lineage>
        <taxon>Eukaryota</taxon>
        <taxon>Metazoa</taxon>
        <taxon>Chordata</taxon>
        <taxon>Craniata</taxon>
        <taxon>Vertebrata</taxon>
        <taxon>Euteleostomi</taxon>
        <taxon>Mammalia</taxon>
        <taxon>Eutheria</taxon>
        <taxon>Laurasiatheria</taxon>
        <taxon>Carnivora</taxon>
        <taxon>Feliformia</taxon>
        <taxon>Felidae</taxon>
        <taxon>Felinae</taxon>
        <taxon>Lynx</taxon>
    </lineage>
</organism>
<evidence type="ECO:0000256" key="8">
    <source>
        <dbReference type="ARBA" id="ARBA00022968"/>
    </source>
</evidence>
<evidence type="ECO:0000256" key="13">
    <source>
        <dbReference type="ARBA" id="ARBA00023211"/>
    </source>
</evidence>
<comment type="similarity">
    <text evidence="16">In the C-terminal section; belongs to the glycosyltransferase 49 family.</text>
</comment>
<dbReference type="Proteomes" id="UP000386466">
    <property type="component" value="Unassembled WGS sequence"/>
</dbReference>
<evidence type="ECO:0000256" key="1">
    <source>
        <dbReference type="ARBA" id="ARBA00001936"/>
    </source>
</evidence>
<gene>
    <name evidence="21" type="ORF">LYPA_23C000342</name>
</gene>
<dbReference type="Gene3D" id="3.90.550.10">
    <property type="entry name" value="Spore Coat Polysaccharide Biosynthesis Protein SpsA, Chain A"/>
    <property type="match status" value="1"/>
</dbReference>
<keyword evidence="12" id="KW-0325">Glycoprotein</keyword>
<evidence type="ECO:0000256" key="17">
    <source>
        <dbReference type="ARBA" id="ARBA00045795"/>
    </source>
</evidence>
<keyword evidence="9" id="KW-1133">Transmembrane helix</keyword>
<evidence type="ECO:0000256" key="9">
    <source>
        <dbReference type="ARBA" id="ARBA00022989"/>
    </source>
</evidence>
<evidence type="ECO:0000256" key="7">
    <source>
        <dbReference type="ARBA" id="ARBA00022723"/>
    </source>
</evidence>
<dbReference type="PANTHER" id="PTHR12270:SF23">
    <property type="entry name" value="XYLOSYL- AND GLUCURONYLTRANSFERASE LARGE2"/>
    <property type="match status" value="1"/>
</dbReference>
<proteinExistence type="inferred from homology"/>
<comment type="similarity">
    <text evidence="15">In the N-terminal section; belongs to the glycosyltransferase 8 family.</text>
</comment>
<keyword evidence="7" id="KW-0479">Metal-binding</keyword>
<comment type="catalytic activity">
    <reaction evidence="20">
        <text>3-O-[beta-D-GlcA-(1-&gt;3)-beta-D-Xyl-(1-&gt;4)-Rib-ol-P-Rib-ol-P-3-beta-D-GalNAc-(1-&gt;3)-beta-D-GlcNAc-(1-&gt;4)-(O-6-P-alpha-D-Man)]-Thr-[protein] + UDP-alpha-D-xylose = 3-O-[alpha-D-Xyl-(1-&gt;3)-beta-D-GlcA-(1-&gt;4)-beta-D-Xyl-(1-&gt;4)-Rib-ol-P-Rib-ol-P-3-beta-D-GalNAc-(1-&gt;3)-beta-D-GlcNAc-(1-&gt;4)-(O-6-P-alpha-D-Man)]-Thr-[protein] + UDP + H(+)</text>
        <dbReference type="Rhea" id="RHEA:57336"/>
        <dbReference type="Rhea" id="RHEA-COMP:17482"/>
        <dbReference type="Rhea" id="RHEA-COMP:17483"/>
        <dbReference type="ChEBI" id="CHEBI:15378"/>
        <dbReference type="ChEBI" id="CHEBI:57632"/>
        <dbReference type="ChEBI" id="CHEBI:58223"/>
        <dbReference type="ChEBI" id="CHEBI:177336"/>
        <dbReference type="ChEBI" id="CHEBI:177352"/>
    </reaction>
    <physiologicalReaction direction="left-to-right" evidence="20">
        <dbReference type="Rhea" id="RHEA:57337"/>
    </physiologicalReaction>
</comment>
<evidence type="ECO:0000256" key="2">
    <source>
        <dbReference type="ARBA" id="ARBA00004323"/>
    </source>
</evidence>
<comment type="catalytic activity">
    <reaction evidence="18">
        <text>3-O-{beta-D-GlcA-(1-&gt;[3)-alpha-D-Xyl-(1-&gt;3)-beta-D-GlcA-(1-&gt;](n)-4)-beta-D-Xyl-(1-&gt;4)-Rib-ol-P-Rib-ol-P-3-beta-D-GalNAc-(1-&gt;3)-beta-D-GlcNAc-(1-&gt;4)-O-6-P-alpha-D-Man}-L-Thr-[protein] + UDP-alpha-D-xylose = 3-O-{(1-&gt;[3)-alpha-D-Xyl-(1-&gt;3)-beta-D-GlcA-(1-&gt;](n+1)-4)-beta-D-Xyl-(1-&gt;4)-Rib-ol-P-Rib-ol-P-3-beta-D-GalNAc-(1-&gt;3)-beta-D-GlcNAc-(1-&gt;4)-O-6-P-alpha-D-Man}-L-Thr-[protein] + UDP + H(+)</text>
        <dbReference type="Rhea" id="RHEA:68368"/>
        <dbReference type="Rhea" id="RHEA-COMP:17485"/>
        <dbReference type="Rhea" id="RHEA-COMP:17486"/>
        <dbReference type="ChEBI" id="CHEBI:15378"/>
        <dbReference type="ChEBI" id="CHEBI:57632"/>
        <dbReference type="ChEBI" id="CHEBI:58223"/>
        <dbReference type="ChEBI" id="CHEBI:177354"/>
        <dbReference type="ChEBI" id="CHEBI:177355"/>
    </reaction>
    <physiologicalReaction direction="left-to-right" evidence="18">
        <dbReference type="Rhea" id="RHEA:68369"/>
    </physiologicalReaction>
</comment>
<evidence type="ECO:0000256" key="15">
    <source>
        <dbReference type="ARBA" id="ARBA00038461"/>
    </source>
</evidence>
<keyword evidence="8" id="KW-0735">Signal-anchor</keyword>
<evidence type="ECO:0000313" key="21">
    <source>
        <dbReference type="EMBL" id="VFV45636.1"/>
    </source>
</evidence>
<evidence type="ECO:0000256" key="3">
    <source>
        <dbReference type="ARBA" id="ARBA00004922"/>
    </source>
</evidence>
<dbReference type="GO" id="GO:0042285">
    <property type="term" value="F:xylosyltransferase activity"/>
    <property type="evidence" value="ECO:0007669"/>
    <property type="project" value="TreeGrafter"/>
</dbReference>
<dbReference type="InterPro" id="IPR002495">
    <property type="entry name" value="Glyco_trans_8"/>
</dbReference>
<protein>
    <submittedName>
        <fullName evidence="21">Low quality protein</fullName>
    </submittedName>
</protein>
<comment type="catalytic activity">
    <reaction evidence="19">
        <text>3-O-{(1-&gt;[3)-alpha-D-Xyl-(1-&gt;3)-beta-D-GlcA-(1-&gt;](n)-4)-beta-D-Xyl-(1-&gt;4)-Rib-ol-P-Rib-ol-P-3-beta-D-GalNAc-(1-&gt;3)-beta-D-GlcNAc-(1-&gt;4)-O-6-P-alpha-D-Man}-L-Thr-[protein] + UDP-alpha-D-glucuronate = 3-O-{beta-D-GlcA-(1-&gt;[3)-alpha-D-Xyl-(1-&gt;3)-beta-D-GlcA-(1-&gt;](n)-4)-beta-D-Xyl-(1-&gt;4)-Rib-ol-P-Rib-ol-P-3-beta-D-GalNAc-(1-&gt;3)-beta-D-GlcNAc-(1-&gt;4)-O-6-P-alpha-D-Man}-L-Thr-[protein] + UDP + H(+)</text>
        <dbReference type="Rhea" id="RHEA:67924"/>
        <dbReference type="Rhea" id="RHEA-COMP:17484"/>
        <dbReference type="Rhea" id="RHEA-COMP:17486"/>
        <dbReference type="ChEBI" id="CHEBI:15378"/>
        <dbReference type="ChEBI" id="CHEBI:58052"/>
        <dbReference type="ChEBI" id="CHEBI:58223"/>
        <dbReference type="ChEBI" id="CHEBI:177354"/>
        <dbReference type="ChEBI" id="CHEBI:177355"/>
    </reaction>
    <physiologicalReaction direction="left-to-right" evidence="19">
        <dbReference type="Rhea" id="RHEA:67925"/>
    </physiologicalReaction>
</comment>
<keyword evidence="4" id="KW-0328">Glycosyltransferase</keyword>
<comment type="function">
    <text evidence="17">Bifunctional glycosyltransferase with both alpha-1,3-xylosyltransferase and beta-1,3-glucuronyltransferase activities involved in the maturation of alpha-dystroglycan (DAG1) by glycosylation leading to DAG1 binding to laminin G-like domain-containing extracellular proteins with high affinity and in a phosphorylated-O-mannosyl trisaccharide dependent manner. Elongates the glucuronyl-beta-1,4-xylose-beta disaccharide primer structure by adding repeating units [-3-Xylose-alpha-1,3-GlcA-beta-1-] to produce a heteropolysaccharide. Supports the maturation of DAG1 more effectively than LARGE1. In addition, can modify both heparan sulfate (HS)- and chondroitin/dermatan sulfate (CS/DS)-proteoglycans (PGs), namely GPC4, with a glycosaminoglycan (GAG)-like polysaccharide composed of xylose and glucuronic acid to confer laminin binding.</text>
</comment>
<feature type="non-terminal residue" evidence="21">
    <location>
        <position position="196"/>
    </location>
</feature>
<evidence type="ECO:0000256" key="16">
    <source>
        <dbReference type="ARBA" id="ARBA00038468"/>
    </source>
</evidence>
<evidence type="ECO:0000256" key="5">
    <source>
        <dbReference type="ARBA" id="ARBA00022679"/>
    </source>
</evidence>
<dbReference type="InterPro" id="IPR051292">
    <property type="entry name" value="Xyl/GlcA_transferase"/>
</dbReference>
<comment type="cofactor">
    <cofactor evidence="1">
        <name>Mn(2+)</name>
        <dbReference type="ChEBI" id="CHEBI:29035"/>
    </cofactor>
</comment>
<evidence type="ECO:0000256" key="11">
    <source>
        <dbReference type="ARBA" id="ARBA00023136"/>
    </source>
</evidence>
<dbReference type="GO" id="GO:0015020">
    <property type="term" value="F:glucuronosyltransferase activity"/>
    <property type="evidence" value="ECO:0007669"/>
    <property type="project" value="TreeGrafter"/>
</dbReference>
<comment type="subcellular location">
    <subcellularLocation>
        <location evidence="2">Golgi apparatus membrane</location>
        <topology evidence="2">Single-pass type II membrane protein</topology>
    </subcellularLocation>
</comment>
<evidence type="ECO:0000256" key="4">
    <source>
        <dbReference type="ARBA" id="ARBA00022676"/>
    </source>
</evidence>
<name>A0A485PPR6_LYNPA</name>
<keyword evidence="11" id="KW-0472">Membrane</keyword>
<feature type="non-terminal residue" evidence="21">
    <location>
        <position position="1"/>
    </location>
</feature>
<dbReference type="GO" id="GO:0046872">
    <property type="term" value="F:metal ion binding"/>
    <property type="evidence" value="ECO:0007669"/>
    <property type="project" value="UniProtKB-KW"/>
</dbReference>
<comment type="pathway">
    <text evidence="3">Protein modification; protein glycosylation.</text>
</comment>
<keyword evidence="10" id="KW-0333">Golgi apparatus</keyword>
<dbReference type="GO" id="GO:0000139">
    <property type="term" value="C:Golgi membrane"/>
    <property type="evidence" value="ECO:0007669"/>
    <property type="project" value="UniProtKB-SubCell"/>
</dbReference>
<evidence type="ECO:0000256" key="20">
    <source>
        <dbReference type="ARBA" id="ARBA00049472"/>
    </source>
</evidence>
<dbReference type="GO" id="GO:0035269">
    <property type="term" value="P:protein O-linked glycosylation via mannose"/>
    <property type="evidence" value="ECO:0007669"/>
    <property type="project" value="TreeGrafter"/>
</dbReference>
<evidence type="ECO:0000256" key="6">
    <source>
        <dbReference type="ARBA" id="ARBA00022692"/>
    </source>
</evidence>
<accession>A0A485PPR6</accession>
<dbReference type="InterPro" id="IPR029044">
    <property type="entry name" value="Nucleotide-diphossugar_trans"/>
</dbReference>
<keyword evidence="14" id="KW-0511">Multifunctional enzyme</keyword>
<evidence type="ECO:0000256" key="12">
    <source>
        <dbReference type="ARBA" id="ARBA00023180"/>
    </source>
</evidence>
<sequence>RGELLLHIPPPHSSLALVAGWGYTTLGRARPVVGSHLRVGEGLLPTSAPPPQLLHVAIVCAGHNSSRDLNTLVKSVLFYRKNPLHFHLVTDAVARNILEMLFHTWMVPAVGVSFYDLEELKPQVSWIPNKHYSGLYGLMKLVLPGALPPDLARVIVLDTDVTFASDIAELWALFAHFSGERSGTQPQPAPLPGLSR</sequence>
<dbReference type="PANTHER" id="PTHR12270">
    <property type="entry name" value="GLYCOSYLTRANSFERASE-RELATED"/>
    <property type="match status" value="1"/>
</dbReference>
<keyword evidence="13" id="KW-0464">Manganese</keyword>
<keyword evidence="22" id="KW-1185">Reference proteome</keyword>
<evidence type="ECO:0000256" key="19">
    <source>
        <dbReference type="ARBA" id="ARBA00049259"/>
    </source>
</evidence>
<keyword evidence="5" id="KW-0808">Transferase</keyword>
<dbReference type="SUPFAM" id="SSF53448">
    <property type="entry name" value="Nucleotide-diphospho-sugar transferases"/>
    <property type="match status" value="1"/>
</dbReference>
<evidence type="ECO:0000256" key="10">
    <source>
        <dbReference type="ARBA" id="ARBA00023034"/>
    </source>
</evidence>
<evidence type="ECO:0000256" key="18">
    <source>
        <dbReference type="ARBA" id="ARBA00048091"/>
    </source>
</evidence>
<keyword evidence="6" id="KW-0812">Transmembrane</keyword>
<reference evidence="21 22" key="1">
    <citation type="submission" date="2019-01" db="EMBL/GenBank/DDBJ databases">
        <authorList>
            <person name="Alioto T."/>
            <person name="Alioto T."/>
        </authorList>
    </citation>
    <scope>NUCLEOTIDE SEQUENCE [LARGE SCALE GENOMIC DNA]</scope>
</reference>
<evidence type="ECO:0000313" key="22">
    <source>
        <dbReference type="Proteomes" id="UP000386466"/>
    </source>
</evidence>